<dbReference type="AlphaFoldDB" id="A0A5C3MBM1"/>
<keyword evidence="1" id="KW-1133">Transmembrane helix</keyword>
<name>A0A5C3MBM1_9AGAR</name>
<reference evidence="2 3" key="1">
    <citation type="journal article" date="2019" name="Nat. Ecol. Evol.">
        <title>Megaphylogeny resolves global patterns of mushroom evolution.</title>
        <authorList>
            <person name="Varga T."/>
            <person name="Krizsan K."/>
            <person name="Foldi C."/>
            <person name="Dima B."/>
            <person name="Sanchez-Garcia M."/>
            <person name="Sanchez-Ramirez S."/>
            <person name="Szollosi G.J."/>
            <person name="Szarkandi J.G."/>
            <person name="Papp V."/>
            <person name="Albert L."/>
            <person name="Andreopoulos W."/>
            <person name="Angelini C."/>
            <person name="Antonin V."/>
            <person name="Barry K.W."/>
            <person name="Bougher N.L."/>
            <person name="Buchanan P."/>
            <person name="Buyck B."/>
            <person name="Bense V."/>
            <person name="Catcheside P."/>
            <person name="Chovatia M."/>
            <person name="Cooper J."/>
            <person name="Damon W."/>
            <person name="Desjardin D."/>
            <person name="Finy P."/>
            <person name="Geml J."/>
            <person name="Haridas S."/>
            <person name="Hughes K."/>
            <person name="Justo A."/>
            <person name="Karasinski D."/>
            <person name="Kautmanova I."/>
            <person name="Kiss B."/>
            <person name="Kocsube S."/>
            <person name="Kotiranta H."/>
            <person name="LaButti K.M."/>
            <person name="Lechner B.E."/>
            <person name="Liimatainen K."/>
            <person name="Lipzen A."/>
            <person name="Lukacs Z."/>
            <person name="Mihaltcheva S."/>
            <person name="Morgado L.N."/>
            <person name="Niskanen T."/>
            <person name="Noordeloos M.E."/>
            <person name="Ohm R.A."/>
            <person name="Ortiz-Santana B."/>
            <person name="Ovrebo C."/>
            <person name="Racz N."/>
            <person name="Riley R."/>
            <person name="Savchenko A."/>
            <person name="Shiryaev A."/>
            <person name="Soop K."/>
            <person name="Spirin V."/>
            <person name="Szebenyi C."/>
            <person name="Tomsovsky M."/>
            <person name="Tulloss R.E."/>
            <person name="Uehling J."/>
            <person name="Grigoriev I.V."/>
            <person name="Vagvolgyi C."/>
            <person name="Papp T."/>
            <person name="Martin F.M."/>
            <person name="Miettinen O."/>
            <person name="Hibbett D.S."/>
            <person name="Nagy L.G."/>
        </authorList>
    </citation>
    <scope>NUCLEOTIDE SEQUENCE [LARGE SCALE GENOMIC DNA]</scope>
    <source>
        <strain evidence="2 3">CBS 166.37</strain>
    </source>
</reference>
<organism evidence="2 3">
    <name type="scientific">Crucibulum laeve</name>
    <dbReference type="NCBI Taxonomy" id="68775"/>
    <lineage>
        <taxon>Eukaryota</taxon>
        <taxon>Fungi</taxon>
        <taxon>Dikarya</taxon>
        <taxon>Basidiomycota</taxon>
        <taxon>Agaricomycotina</taxon>
        <taxon>Agaricomycetes</taxon>
        <taxon>Agaricomycetidae</taxon>
        <taxon>Agaricales</taxon>
        <taxon>Agaricineae</taxon>
        <taxon>Nidulariaceae</taxon>
        <taxon>Crucibulum</taxon>
    </lineage>
</organism>
<accession>A0A5C3MBM1</accession>
<evidence type="ECO:0008006" key="4">
    <source>
        <dbReference type="Google" id="ProtNLM"/>
    </source>
</evidence>
<evidence type="ECO:0000313" key="3">
    <source>
        <dbReference type="Proteomes" id="UP000308652"/>
    </source>
</evidence>
<sequence length="779" mass="87254">MDITSVIFYIFLAILRVSTILALVYAGTKTLEIQASFRILRERLHLRRLLEEDEGVEGPSWFSRERSHQFHQLANVLRCTFHILFSPLSLIPSHVFQLSQHILQPRRASQPVELFGSVLAKSPSNGSLAEYQNVSFHPRWLLKVEFRLNTSPQYEQVSWSDDVRAAGYTALSYPLKSAFKLFRDAGRTLQDPSPFSKGRRWSLRDRQRIAEQVLIEYGLAKGRTTQIETEYIWLDELCLSSKTELEMDAIQEQRTMELGRMADIFGGAAKVCIFCHERDCDHTGPNCPWGTRLFSLAEIIHAAKIVRMTRPSSKRSGTAYSQLFAEPGKVFRRNIQNRAEAEKQWHLQAIMQYANGAGFASHDAIHALVVELIRRDEANDFRQHNLLGKSLNALLPRRARLADLPGKDGWVDLVFLLELNQAFYNVATLAAVCSLQGSDADTDDNAAGDTDSLVLDFPVRHTWLGKPILPAPGIERLKPLVTAFPAVNAEGGGSNPALNIVSSQIIPIHHILRRDTNAFYHSTNMSGLRILCFTSLLAILWLDIDFILPHNSRTALLVLWVASALAVTVKLAVGTLYLQRDGWMILEGTRSDKDLEEYLTSRDFSFQNLYRWGDPSKHTIPQWHAATDSRAVMLVDLKSTFFVRVNAIGRPNVLIPLAIHGSGITCMLLHKSATSTARVGMANVPPHILNENFAMESIYIGGGPCDEDHVPQSNFLLRAFKLMTDVDIYSSKSTTENIVTGSSLKSDITGSLASARSIVKTVHFAEEESHSKEDADVVK</sequence>
<feature type="transmembrane region" description="Helical" evidence="1">
    <location>
        <begin position="6"/>
        <end position="28"/>
    </location>
</feature>
<dbReference type="Proteomes" id="UP000308652">
    <property type="component" value="Unassembled WGS sequence"/>
</dbReference>
<feature type="transmembrane region" description="Helical" evidence="1">
    <location>
        <begin position="530"/>
        <end position="548"/>
    </location>
</feature>
<evidence type="ECO:0000313" key="2">
    <source>
        <dbReference type="EMBL" id="TFK38531.1"/>
    </source>
</evidence>
<keyword evidence="1" id="KW-0812">Transmembrane</keyword>
<proteinExistence type="predicted"/>
<keyword evidence="1" id="KW-0472">Membrane</keyword>
<dbReference type="EMBL" id="ML213603">
    <property type="protein sequence ID" value="TFK38531.1"/>
    <property type="molecule type" value="Genomic_DNA"/>
</dbReference>
<keyword evidence="3" id="KW-1185">Reference proteome</keyword>
<dbReference type="OrthoDB" id="2624308at2759"/>
<feature type="transmembrane region" description="Helical" evidence="1">
    <location>
        <begin position="554"/>
        <end position="578"/>
    </location>
</feature>
<gene>
    <name evidence="2" type="ORF">BDQ12DRAFT_651626</name>
</gene>
<protein>
    <recommendedName>
        <fullName evidence="4">Heterokaryon incompatibility domain-containing protein</fullName>
    </recommendedName>
</protein>
<evidence type="ECO:0000256" key="1">
    <source>
        <dbReference type="SAM" id="Phobius"/>
    </source>
</evidence>